<evidence type="ECO:0000256" key="4">
    <source>
        <dbReference type="ARBA" id="ARBA00022741"/>
    </source>
</evidence>
<name>A0A424YC31_9FIRM</name>
<dbReference type="PANTHER" id="PTHR32309:SF13">
    <property type="entry name" value="FERRIC ENTEROBACTIN TRANSPORT PROTEIN FEPE"/>
    <property type="match status" value="1"/>
</dbReference>
<keyword evidence="10" id="KW-0812">Transmembrane</keyword>
<reference evidence="12 13" key="1">
    <citation type="submission" date="2018-08" db="EMBL/GenBank/DDBJ databases">
        <title>The metabolism and importance of syntrophic acetate oxidation coupled to methane or sulfide production in haloalkaline environments.</title>
        <authorList>
            <person name="Timmers P.H.A."/>
            <person name="Vavourakis C.D."/>
            <person name="Sorokin D.Y."/>
            <person name="Sinninghe Damste J.S."/>
            <person name="Muyzer G."/>
            <person name="Stams A.J.M."/>
            <person name="Plugge C.M."/>
        </authorList>
    </citation>
    <scope>NUCLEOTIDE SEQUENCE [LARGE SCALE GENOMIC DNA]</scope>
    <source>
        <strain evidence="12">MSAO_Bac1</strain>
    </source>
</reference>
<dbReference type="EC" id="2.7.10.2" evidence="2"/>
<dbReference type="EMBL" id="QZAA01000202">
    <property type="protein sequence ID" value="RQD74477.1"/>
    <property type="molecule type" value="Genomic_DNA"/>
</dbReference>
<feature type="domain" description="AAA" evidence="11">
    <location>
        <begin position="40"/>
        <end position="201"/>
    </location>
</feature>
<dbReference type="FunFam" id="3.40.50.300:FF:000527">
    <property type="entry name" value="Tyrosine-protein kinase etk"/>
    <property type="match status" value="1"/>
</dbReference>
<dbReference type="GO" id="GO:0005886">
    <property type="term" value="C:plasma membrane"/>
    <property type="evidence" value="ECO:0007669"/>
    <property type="project" value="UniProtKB-ARBA"/>
</dbReference>
<evidence type="ECO:0000256" key="5">
    <source>
        <dbReference type="ARBA" id="ARBA00022777"/>
    </source>
</evidence>
<proteinExistence type="inferred from homology"/>
<feature type="non-terminal residue" evidence="12">
    <location>
        <position position="358"/>
    </location>
</feature>
<comment type="catalytic activity">
    <reaction evidence="8">
        <text>L-tyrosyl-[protein] + ATP = O-phospho-L-tyrosyl-[protein] + ADP + H(+)</text>
        <dbReference type="Rhea" id="RHEA:10596"/>
        <dbReference type="Rhea" id="RHEA-COMP:10136"/>
        <dbReference type="Rhea" id="RHEA-COMP:20101"/>
        <dbReference type="ChEBI" id="CHEBI:15378"/>
        <dbReference type="ChEBI" id="CHEBI:30616"/>
        <dbReference type="ChEBI" id="CHEBI:46858"/>
        <dbReference type="ChEBI" id="CHEBI:61978"/>
        <dbReference type="ChEBI" id="CHEBI:456216"/>
        <dbReference type="EC" id="2.7.10.2"/>
    </reaction>
</comment>
<keyword evidence="3 12" id="KW-0808">Transferase</keyword>
<dbReference type="GO" id="GO:0042802">
    <property type="term" value="F:identical protein binding"/>
    <property type="evidence" value="ECO:0007669"/>
    <property type="project" value="UniProtKB-ARBA"/>
</dbReference>
<evidence type="ECO:0000256" key="8">
    <source>
        <dbReference type="ARBA" id="ARBA00051245"/>
    </source>
</evidence>
<dbReference type="PANTHER" id="PTHR32309">
    <property type="entry name" value="TYROSINE-PROTEIN KINASE"/>
    <property type="match status" value="1"/>
</dbReference>
<dbReference type="InterPro" id="IPR025669">
    <property type="entry name" value="AAA_dom"/>
</dbReference>
<evidence type="ECO:0000313" key="13">
    <source>
        <dbReference type="Proteomes" id="UP000285138"/>
    </source>
</evidence>
<comment type="similarity">
    <text evidence="1">Belongs to the CpsD/CapB family.</text>
</comment>
<dbReference type="CDD" id="cd05387">
    <property type="entry name" value="BY-kinase"/>
    <property type="match status" value="1"/>
</dbReference>
<feature type="transmembrane region" description="Helical" evidence="10">
    <location>
        <begin position="243"/>
        <end position="262"/>
    </location>
</feature>
<keyword evidence="7" id="KW-0829">Tyrosine-protein kinase</keyword>
<comment type="caution">
    <text evidence="12">The sequence shown here is derived from an EMBL/GenBank/DDBJ whole genome shotgun (WGS) entry which is preliminary data.</text>
</comment>
<keyword evidence="5 12" id="KW-0418">Kinase</keyword>
<dbReference type="NCBIfam" id="TIGR01007">
    <property type="entry name" value="eps_fam"/>
    <property type="match status" value="1"/>
</dbReference>
<dbReference type="InterPro" id="IPR027417">
    <property type="entry name" value="P-loop_NTPase"/>
</dbReference>
<dbReference type="Gene3D" id="3.40.50.300">
    <property type="entry name" value="P-loop containing nucleotide triphosphate hydrolases"/>
    <property type="match status" value="1"/>
</dbReference>
<keyword evidence="4" id="KW-0547">Nucleotide-binding</keyword>
<dbReference type="Proteomes" id="UP000285138">
    <property type="component" value="Unassembled WGS sequence"/>
</dbReference>
<gene>
    <name evidence="12" type="ORF">D5R97_07825</name>
</gene>
<keyword evidence="6" id="KW-0067">ATP-binding</keyword>
<dbReference type="GO" id="GO:0004715">
    <property type="term" value="F:non-membrane spanning protein tyrosine kinase activity"/>
    <property type="evidence" value="ECO:0007669"/>
    <property type="project" value="UniProtKB-EC"/>
</dbReference>
<dbReference type="Pfam" id="PF13614">
    <property type="entry name" value="AAA_31"/>
    <property type="match status" value="1"/>
</dbReference>
<evidence type="ECO:0000259" key="11">
    <source>
        <dbReference type="Pfam" id="PF13614"/>
    </source>
</evidence>
<organism evidence="12 13">
    <name type="scientific">Candidatus Syntrophonatronum acetioxidans</name>
    <dbReference type="NCBI Taxonomy" id="1795816"/>
    <lineage>
        <taxon>Bacteria</taxon>
        <taxon>Bacillati</taxon>
        <taxon>Bacillota</taxon>
        <taxon>Clostridia</taxon>
        <taxon>Eubacteriales</taxon>
        <taxon>Syntrophomonadaceae</taxon>
        <taxon>Candidatus Syntrophonatronum</taxon>
    </lineage>
</organism>
<evidence type="ECO:0000256" key="7">
    <source>
        <dbReference type="ARBA" id="ARBA00023137"/>
    </source>
</evidence>
<evidence type="ECO:0000256" key="9">
    <source>
        <dbReference type="SAM" id="MobiDB-lite"/>
    </source>
</evidence>
<dbReference type="AlphaFoldDB" id="A0A424YC31"/>
<dbReference type="GO" id="GO:0005524">
    <property type="term" value="F:ATP binding"/>
    <property type="evidence" value="ECO:0007669"/>
    <property type="project" value="UniProtKB-KW"/>
</dbReference>
<evidence type="ECO:0000256" key="2">
    <source>
        <dbReference type="ARBA" id="ARBA00011903"/>
    </source>
</evidence>
<evidence type="ECO:0000313" key="12">
    <source>
        <dbReference type="EMBL" id="RQD74477.1"/>
    </source>
</evidence>
<dbReference type="InterPro" id="IPR050445">
    <property type="entry name" value="Bact_polysacc_biosynth/exp"/>
</dbReference>
<feature type="compositionally biased region" description="Basic and acidic residues" evidence="9">
    <location>
        <begin position="283"/>
        <end position="299"/>
    </location>
</feature>
<keyword evidence="10" id="KW-1133">Transmembrane helix</keyword>
<evidence type="ECO:0000256" key="3">
    <source>
        <dbReference type="ARBA" id="ARBA00022679"/>
    </source>
</evidence>
<evidence type="ECO:0000256" key="1">
    <source>
        <dbReference type="ARBA" id="ARBA00007316"/>
    </source>
</evidence>
<accession>A0A424YC31</accession>
<protein>
    <recommendedName>
        <fullName evidence="2">non-specific protein-tyrosine kinase</fullName>
        <ecNumber evidence="2">2.7.10.2</ecNumber>
    </recommendedName>
</protein>
<keyword evidence="10" id="KW-0472">Membrane</keyword>
<sequence>MNRRKKHPAILVKNYNSPFAESFRTLRTNINLSFIDERIKTILITSPSQGEGKTTTCVNLGITISRTGSKVILVDGDLGKPTLHQYLYISGQYGLIDYLRRDDVSVMDLVQKTSQNGLFVLPCGSIPSNPAELVGGGKIKKLVDQLKEHFDIIIIDSPPLVQVTEASMLSTLVDGTILVVQFGSSSRQAVEKAKEQLERAKSRILGIVVNRAPFEHRNYYFYRKREEEEEKRFFLKEEHYQKLVNALLAVVMLMVLIGFQVFSHKGQDVSIMDELTFEKESITKDEYQEDPSSSHDRNDLLPSRGGEEEDLTAESIIDNSTDLHVPVLLESSRHEVTYGVLNDDAININLYFKGRCWV</sequence>
<dbReference type="SUPFAM" id="SSF52540">
    <property type="entry name" value="P-loop containing nucleoside triphosphate hydrolases"/>
    <property type="match status" value="1"/>
</dbReference>
<evidence type="ECO:0000256" key="6">
    <source>
        <dbReference type="ARBA" id="ARBA00022840"/>
    </source>
</evidence>
<feature type="region of interest" description="Disordered" evidence="9">
    <location>
        <begin position="283"/>
        <end position="306"/>
    </location>
</feature>
<evidence type="ECO:0000256" key="10">
    <source>
        <dbReference type="SAM" id="Phobius"/>
    </source>
</evidence>
<dbReference type="InterPro" id="IPR005702">
    <property type="entry name" value="Wzc-like_C"/>
</dbReference>